<dbReference type="GO" id="GO:0000902">
    <property type="term" value="P:cell morphogenesis"/>
    <property type="evidence" value="ECO:0007669"/>
    <property type="project" value="InterPro"/>
</dbReference>
<organism evidence="9 10">
    <name type="scientific">Bermanella marisrubri</name>
    <dbReference type="NCBI Taxonomy" id="207949"/>
    <lineage>
        <taxon>Bacteria</taxon>
        <taxon>Pseudomonadati</taxon>
        <taxon>Pseudomonadota</taxon>
        <taxon>Gammaproteobacteria</taxon>
        <taxon>Oceanospirillales</taxon>
        <taxon>Oceanospirillaceae</taxon>
        <taxon>Bermanella</taxon>
    </lineage>
</organism>
<reference evidence="9 10" key="1">
    <citation type="submission" date="2006-03" db="EMBL/GenBank/DDBJ databases">
        <authorList>
            <person name="Pinhassi J."/>
            <person name="Pedros-Alio C."/>
            <person name="Ferriera S."/>
            <person name="Johnson J."/>
            <person name="Kravitz S."/>
            <person name="Halpern A."/>
            <person name="Remington K."/>
            <person name="Beeson K."/>
            <person name="Tran B."/>
            <person name="Rogers Y.-H."/>
            <person name="Friedman R."/>
            <person name="Venter J.C."/>
        </authorList>
    </citation>
    <scope>NUCLEOTIDE SEQUENCE [LARGE SCALE GENOMIC DNA]</scope>
    <source>
        <strain evidence="9 10">RED65</strain>
    </source>
</reference>
<evidence type="ECO:0000256" key="6">
    <source>
        <dbReference type="HAMAP-Rule" id="MF_00267"/>
    </source>
</evidence>
<dbReference type="InterPro" id="IPR007874">
    <property type="entry name" value="MinC_N"/>
</dbReference>
<dbReference type="Gene3D" id="3.30.70.260">
    <property type="match status" value="1"/>
</dbReference>
<dbReference type="GO" id="GO:0051302">
    <property type="term" value="P:regulation of cell division"/>
    <property type="evidence" value="ECO:0007669"/>
    <property type="project" value="InterPro"/>
</dbReference>
<dbReference type="NCBIfam" id="TIGR01222">
    <property type="entry name" value="minC"/>
    <property type="match status" value="1"/>
</dbReference>
<comment type="function">
    <text evidence="5 6">Cell division inhibitor that blocks the formation of polar Z ring septums. Rapidly oscillates between the poles of the cell to destabilize FtsZ filaments that have formed before they mature into polar Z rings. Prevents FtsZ polymerization.</text>
</comment>
<dbReference type="SUPFAM" id="SSF63848">
    <property type="entry name" value="Cell-division inhibitor MinC, C-terminal domain"/>
    <property type="match status" value="1"/>
</dbReference>
<evidence type="ECO:0000259" key="8">
    <source>
        <dbReference type="Pfam" id="PF05209"/>
    </source>
</evidence>
<dbReference type="STRING" id="207949.RED65_13682"/>
<dbReference type="PANTHER" id="PTHR34108">
    <property type="entry name" value="SEPTUM SITE-DETERMINING PROTEIN MINC"/>
    <property type="match status" value="1"/>
</dbReference>
<dbReference type="EMBL" id="AAQH01000005">
    <property type="protein sequence ID" value="EAT12739.1"/>
    <property type="molecule type" value="Genomic_DNA"/>
</dbReference>
<evidence type="ECO:0000313" key="9">
    <source>
        <dbReference type="EMBL" id="EAT12739.1"/>
    </source>
</evidence>
<keyword evidence="3 6" id="KW-0717">Septation</keyword>
<evidence type="ECO:0000256" key="1">
    <source>
        <dbReference type="ARBA" id="ARBA00006291"/>
    </source>
</evidence>
<dbReference type="InterPro" id="IPR036145">
    <property type="entry name" value="MinC_C_sf"/>
</dbReference>
<sequence length="223" mass="24322">MEHAQNAQTALRLKASLHPFTLLELNSLDLAVIEADLSQRLKQAPELLKNAPIVVALPQQPVSLDWAQNLMQCLRSLGFIPVGLRIEQAHNALAEHLNLPIFSETTRKKPTQTPVSTSPKVVQTVRSGQQVVNSDGDVIVLGNVGQGAEVLASGSIHIHGNLYGRALAGINGNEQACISCQSFQSELIAISGQYLVSDDLPQEYWQKVCYISLNDERLNIKSI</sequence>
<evidence type="ECO:0000259" key="7">
    <source>
        <dbReference type="Pfam" id="PF03775"/>
    </source>
</evidence>
<dbReference type="GO" id="GO:0000917">
    <property type="term" value="P:division septum assembly"/>
    <property type="evidence" value="ECO:0007669"/>
    <property type="project" value="UniProtKB-KW"/>
</dbReference>
<evidence type="ECO:0000256" key="4">
    <source>
        <dbReference type="ARBA" id="ARBA00023306"/>
    </source>
</evidence>
<comment type="subunit">
    <text evidence="6">Interacts with MinD and FtsZ.</text>
</comment>
<dbReference type="Gene3D" id="2.160.20.70">
    <property type="match status" value="1"/>
</dbReference>
<accession>Q1N352</accession>
<dbReference type="InterPro" id="IPR005526">
    <property type="entry name" value="Septum_form_inhib_MinC_C"/>
</dbReference>
<evidence type="ECO:0000256" key="5">
    <source>
        <dbReference type="ARBA" id="ARBA00025606"/>
    </source>
</evidence>
<keyword evidence="10" id="KW-1185">Reference proteome</keyword>
<comment type="similarity">
    <text evidence="1 6">Belongs to the MinC family.</text>
</comment>
<dbReference type="PANTHER" id="PTHR34108:SF1">
    <property type="entry name" value="SEPTUM SITE-DETERMINING PROTEIN MINC"/>
    <property type="match status" value="1"/>
</dbReference>
<evidence type="ECO:0000256" key="2">
    <source>
        <dbReference type="ARBA" id="ARBA00022618"/>
    </source>
</evidence>
<evidence type="ECO:0000256" key="3">
    <source>
        <dbReference type="ARBA" id="ARBA00023210"/>
    </source>
</evidence>
<dbReference type="HOGENOM" id="CLU_067812_0_1_6"/>
<dbReference type="Proteomes" id="UP000004263">
    <property type="component" value="Unassembled WGS sequence"/>
</dbReference>
<dbReference type="GO" id="GO:1901891">
    <property type="term" value="P:regulation of cell septum assembly"/>
    <property type="evidence" value="ECO:0007669"/>
    <property type="project" value="InterPro"/>
</dbReference>
<dbReference type="RefSeq" id="WP_007018528.1">
    <property type="nucleotide sequence ID" value="NZ_CH724117.1"/>
</dbReference>
<keyword evidence="2 6" id="KW-0132">Cell division</keyword>
<feature type="domain" description="Septum formation inhibitor MinC C-terminal" evidence="7">
    <location>
        <begin position="122"/>
        <end position="220"/>
    </location>
</feature>
<protein>
    <recommendedName>
        <fullName evidence="6">Probable septum site-determining protein MinC</fullName>
    </recommendedName>
</protein>
<gene>
    <name evidence="6 9" type="primary">minC</name>
    <name evidence="9" type="ORF">RED65_13682</name>
</gene>
<dbReference type="HAMAP" id="MF_00267">
    <property type="entry name" value="MinC"/>
    <property type="match status" value="1"/>
</dbReference>
<comment type="caution">
    <text evidence="9">The sequence shown here is derived from an EMBL/GenBank/DDBJ whole genome shotgun (WGS) entry which is preliminary data.</text>
</comment>
<dbReference type="OrthoDB" id="9794530at2"/>
<evidence type="ECO:0000313" key="10">
    <source>
        <dbReference type="Proteomes" id="UP000004263"/>
    </source>
</evidence>
<keyword evidence="4 6" id="KW-0131">Cell cycle</keyword>
<dbReference type="AlphaFoldDB" id="Q1N352"/>
<dbReference type="InterPro" id="IPR016098">
    <property type="entry name" value="CAP/MinC_C"/>
</dbReference>
<dbReference type="InterPro" id="IPR013033">
    <property type="entry name" value="MinC"/>
</dbReference>
<dbReference type="Pfam" id="PF05209">
    <property type="entry name" value="MinC_N"/>
    <property type="match status" value="1"/>
</dbReference>
<dbReference type="Pfam" id="PF03775">
    <property type="entry name" value="MinC_C"/>
    <property type="match status" value="1"/>
</dbReference>
<feature type="domain" description="Septum formation inhibitor MinC N-terminal" evidence="8">
    <location>
        <begin position="12"/>
        <end position="81"/>
    </location>
</feature>
<proteinExistence type="inferred from homology"/>
<name>Q1N352_9GAMM</name>